<evidence type="ECO:0000256" key="2">
    <source>
        <dbReference type="ARBA" id="ARBA00008987"/>
    </source>
</evidence>
<dbReference type="eggNOG" id="COG3118">
    <property type="taxonomic scope" value="Bacteria"/>
</dbReference>
<dbReference type="PANTHER" id="PTHR45663:SF11">
    <property type="entry name" value="GEO12009P1"/>
    <property type="match status" value="1"/>
</dbReference>
<dbReference type="SUPFAM" id="SSF52833">
    <property type="entry name" value="Thioredoxin-like"/>
    <property type="match status" value="1"/>
</dbReference>
<dbReference type="InterPro" id="IPR013766">
    <property type="entry name" value="Thioredoxin_domain"/>
</dbReference>
<dbReference type="GO" id="GO:0015035">
    <property type="term" value="F:protein-disulfide reductase activity"/>
    <property type="evidence" value="ECO:0007669"/>
    <property type="project" value="TreeGrafter"/>
</dbReference>
<evidence type="ECO:0000256" key="1">
    <source>
        <dbReference type="ARBA" id="ARBA00003318"/>
    </source>
</evidence>
<dbReference type="Proteomes" id="UP000008710">
    <property type="component" value="Chromosome"/>
</dbReference>
<sequence>MDVTRPGSRPSARSSAVAAAMSGAVDLSALKERAAAPPPPVSAPSGDGAAPAAPGSTGLAPVIDVTEATFEAEVLVRSQQVPVVVDLWATWCEPCKQLSPLLEKLAREAGGTWVLAKVDVDANPRIAQAFGVQSVPTVVAIAGGQPLADFQGAQPEPQLRQWLAAVQQATAGKLSGPPAADGNADEPEPEDPRFVAAEAALDEGDLSAAEAEFQKILDEEPANAEAQGAIRQVRFLARVQSVDPGAVAAADAAPDDIDAQLQAADVEVYSQAPDAAFARLIGVVARSAGDDKTRVRTRLLELFELFDPAEPVVMTARRKLAAALY</sequence>
<feature type="region of interest" description="Disordered" evidence="7">
    <location>
        <begin position="171"/>
        <end position="190"/>
    </location>
</feature>
<reference evidence="10" key="1">
    <citation type="journal article" date="2006" name="Proc. Natl. Acad. Sci. U.S.A.">
        <title>The complete genome of Rhodococcus sp. RHA1 provides insights into a catabolic powerhouse.</title>
        <authorList>
            <person name="McLeod M.P."/>
            <person name="Warren R.L."/>
            <person name="Hsiao W.W.L."/>
            <person name="Araki N."/>
            <person name="Myhre M."/>
            <person name="Fernandes C."/>
            <person name="Miyazawa D."/>
            <person name="Wong W."/>
            <person name="Lillquist A.L."/>
            <person name="Wang D."/>
            <person name="Dosanjh M."/>
            <person name="Hara H."/>
            <person name="Petrescu A."/>
            <person name="Morin R.D."/>
            <person name="Yang G."/>
            <person name="Stott J.M."/>
            <person name="Schein J.E."/>
            <person name="Shin H."/>
            <person name="Smailus D."/>
            <person name="Siddiqui A.S."/>
            <person name="Marra M.A."/>
            <person name="Jones S.J.M."/>
            <person name="Holt R."/>
            <person name="Brinkman F.S.L."/>
            <person name="Miyauchi K."/>
            <person name="Fukuda M."/>
            <person name="Davies J.E."/>
            <person name="Mohn W.W."/>
            <person name="Eltis L.D."/>
        </authorList>
    </citation>
    <scope>NUCLEOTIDE SEQUENCE [LARGE SCALE GENOMIC DNA]</scope>
    <source>
        <strain evidence="10">RHA1</strain>
    </source>
</reference>
<feature type="region of interest" description="Disordered" evidence="7">
    <location>
        <begin position="30"/>
        <end position="55"/>
    </location>
</feature>
<evidence type="ECO:0000256" key="5">
    <source>
        <dbReference type="ARBA" id="ARBA00023157"/>
    </source>
</evidence>
<accession>Q0SGR5</accession>
<dbReference type="InterPro" id="IPR011990">
    <property type="entry name" value="TPR-like_helical_dom_sf"/>
</dbReference>
<protein>
    <submittedName>
        <fullName evidence="9">Thioredoxin</fullName>
    </submittedName>
</protein>
<dbReference type="AlphaFoldDB" id="Q0SGR5"/>
<dbReference type="InterPro" id="IPR036249">
    <property type="entry name" value="Thioredoxin-like_sf"/>
</dbReference>
<evidence type="ECO:0000313" key="10">
    <source>
        <dbReference type="Proteomes" id="UP000008710"/>
    </source>
</evidence>
<dbReference type="PROSITE" id="PS00194">
    <property type="entry name" value="THIOREDOXIN_1"/>
    <property type="match status" value="1"/>
</dbReference>
<dbReference type="Pfam" id="PF14561">
    <property type="entry name" value="TPR_20"/>
    <property type="match status" value="1"/>
</dbReference>
<comment type="function">
    <text evidence="1">Participates in various redox reactions through the reversible oxidation of its active center dithiol to a disulfide and catalyzes dithiol-disulfide exchange reactions.</text>
</comment>
<feature type="compositionally biased region" description="Low complexity" evidence="7">
    <location>
        <begin position="43"/>
        <end position="55"/>
    </location>
</feature>
<gene>
    <name evidence="9" type="ordered locus">RHA1_ro01453</name>
</gene>
<keyword evidence="5" id="KW-1015">Disulfide bond</keyword>
<organism evidence="9 10">
    <name type="scientific">Rhodococcus jostii (strain RHA1)</name>
    <dbReference type="NCBI Taxonomy" id="101510"/>
    <lineage>
        <taxon>Bacteria</taxon>
        <taxon>Bacillati</taxon>
        <taxon>Actinomycetota</taxon>
        <taxon>Actinomycetes</taxon>
        <taxon>Mycobacteriales</taxon>
        <taxon>Nocardiaceae</taxon>
        <taxon>Rhodococcus</taxon>
    </lineage>
</organism>
<dbReference type="KEGG" id="rha:RHA1_ro01453"/>
<dbReference type="Gene3D" id="1.25.40.10">
    <property type="entry name" value="Tetratricopeptide repeat domain"/>
    <property type="match status" value="1"/>
</dbReference>
<keyword evidence="6" id="KW-0676">Redox-active center</keyword>
<evidence type="ECO:0000256" key="7">
    <source>
        <dbReference type="SAM" id="MobiDB-lite"/>
    </source>
</evidence>
<dbReference type="PROSITE" id="PS51352">
    <property type="entry name" value="THIOREDOXIN_2"/>
    <property type="match status" value="1"/>
</dbReference>
<feature type="domain" description="Thioredoxin" evidence="8">
    <location>
        <begin position="32"/>
        <end position="168"/>
    </location>
</feature>
<dbReference type="Gene3D" id="3.40.30.10">
    <property type="entry name" value="Glutaredoxin"/>
    <property type="match status" value="1"/>
</dbReference>
<proteinExistence type="inferred from homology"/>
<dbReference type="Pfam" id="PF00085">
    <property type="entry name" value="Thioredoxin"/>
    <property type="match status" value="1"/>
</dbReference>
<dbReference type="InterPro" id="IPR017937">
    <property type="entry name" value="Thioredoxin_CS"/>
</dbReference>
<dbReference type="EMBL" id="CP000431">
    <property type="protein sequence ID" value="ABG93271.1"/>
    <property type="molecule type" value="Genomic_DNA"/>
</dbReference>
<comment type="similarity">
    <text evidence="2">Belongs to the thioredoxin family.</text>
</comment>
<dbReference type="CDD" id="cd02956">
    <property type="entry name" value="ybbN"/>
    <property type="match status" value="1"/>
</dbReference>
<name>Q0SGR5_RHOJR</name>
<evidence type="ECO:0000313" key="9">
    <source>
        <dbReference type="EMBL" id="ABG93271.1"/>
    </source>
</evidence>
<evidence type="ECO:0000256" key="3">
    <source>
        <dbReference type="ARBA" id="ARBA00022448"/>
    </source>
</evidence>
<dbReference type="GO" id="GO:0006950">
    <property type="term" value="P:response to stress"/>
    <property type="evidence" value="ECO:0007669"/>
    <property type="project" value="UniProtKB-ARBA"/>
</dbReference>
<keyword evidence="3" id="KW-0813">Transport</keyword>
<dbReference type="PANTHER" id="PTHR45663">
    <property type="entry name" value="GEO12009P1"/>
    <property type="match status" value="1"/>
</dbReference>
<dbReference type="HOGENOM" id="CLU_046120_0_0_11"/>
<evidence type="ECO:0000259" key="8">
    <source>
        <dbReference type="PROSITE" id="PS51352"/>
    </source>
</evidence>
<evidence type="ECO:0000256" key="6">
    <source>
        <dbReference type="ARBA" id="ARBA00023284"/>
    </source>
</evidence>
<evidence type="ECO:0000256" key="4">
    <source>
        <dbReference type="ARBA" id="ARBA00022982"/>
    </source>
</evidence>
<dbReference type="GO" id="GO:0005737">
    <property type="term" value="C:cytoplasm"/>
    <property type="evidence" value="ECO:0007669"/>
    <property type="project" value="TreeGrafter"/>
</dbReference>
<keyword evidence="4" id="KW-0249">Electron transport</keyword>